<dbReference type="InterPro" id="IPR001128">
    <property type="entry name" value="Cyt_P450"/>
</dbReference>
<dbReference type="PROSITE" id="PS00086">
    <property type="entry name" value="CYTOCHROME_P450"/>
    <property type="match status" value="1"/>
</dbReference>
<dbReference type="PRINTS" id="PR00463">
    <property type="entry name" value="EP450I"/>
</dbReference>
<evidence type="ECO:0000256" key="1">
    <source>
        <dbReference type="ARBA" id="ARBA00001971"/>
    </source>
</evidence>
<keyword evidence="10" id="KW-1185">Reference proteome</keyword>
<accession>A0ABR4FDH4</accession>
<evidence type="ECO:0000256" key="2">
    <source>
        <dbReference type="ARBA" id="ARBA00010617"/>
    </source>
</evidence>
<keyword evidence="7 8" id="KW-0503">Monooxygenase</keyword>
<reference evidence="9 10" key="1">
    <citation type="submission" date="2024-03" db="EMBL/GenBank/DDBJ databases">
        <title>A high-quality draft genome sequence of Diaporthe vaccinii, a causative agent of upright dieback and viscid rot disease in cranberry plants.</title>
        <authorList>
            <person name="Sarrasin M."/>
            <person name="Lang B.F."/>
            <person name="Burger G."/>
        </authorList>
    </citation>
    <scope>NUCLEOTIDE SEQUENCE [LARGE SCALE GENOMIC DNA]</scope>
    <source>
        <strain evidence="9 10">IS7</strain>
    </source>
</reference>
<dbReference type="Proteomes" id="UP001600888">
    <property type="component" value="Unassembled WGS sequence"/>
</dbReference>
<comment type="similarity">
    <text evidence="2 8">Belongs to the cytochrome P450 family.</text>
</comment>
<evidence type="ECO:0000256" key="8">
    <source>
        <dbReference type="RuleBase" id="RU000461"/>
    </source>
</evidence>
<dbReference type="PANTHER" id="PTHR24305">
    <property type="entry name" value="CYTOCHROME P450"/>
    <property type="match status" value="1"/>
</dbReference>
<evidence type="ECO:0008006" key="11">
    <source>
        <dbReference type="Google" id="ProtNLM"/>
    </source>
</evidence>
<keyword evidence="5 8" id="KW-0560">Oxidoreductase</keyword>
<evidence type="ECO:0000313" key="9">
    <source>
        <dbReference type="EMBL" id="KAL2292556.1"/>
    </source>
</evidence>
<dbReference type="Gene3D" id="1.10.630.10">
    <property type="entry name" value="Cytochrome P450"/>
    <property type="match status" value="1"/>
</dbReference>
<evidence type="ECO:0000313" key="10">
    <source>
        <dbReference type="Proteomes" id="UP001600888"/>
    </source>
</evidence>
<gene>
    <name evidence="9" type="ORF">FJTKL_09505</name>
</gene>
<keyword evidence="6 8" id="KW-0408">Iron</keyword>
<evidence type="ECO:0000256" key="6">
    <source>
        <dbReference type="ARBA" id="ARBA00023004"/>
    </source>
</evidence>
<dbReference type="EMBL" id="JBAWTH010000003">
    <property type="protein sequence ID" value="KAL2292556.1"/>
    <property type="molecule type" value="Genomic_DNA"/>
</dbReference>
<dbReference type="PANTHER" id="PTHR24305:SF230">
    <property type="entry name" value="P450, PUTATIVE (EUROFUNG)-RELATED"/>
    <property type="match status" value="1"/>
</dbReference>
<dbReference type="CDD" id="cd11058">
    <property type="entry name" value="CYP60B-like"/>
    <property type="match status" value="1"/>
</dbReference>
<sequence length="267" mass="29692">MISWYNWCTFDIISDLAFGEPFGCLQNSAYHPWVSAIFGAVKQNALLGLIGRYALLAPLLKLPIPQSVTRKAQDHLDLTRAKADKRLALPTPRPDFMDSMTMRADLTMSQAELYDNAQLLIGPGSETTATALSSATFLLAMNPDALVKLVTEVRETFSSESQMYFISVKKLEYMLTVLDETLRLHPAVPNANLRSVCDGGDVICGQFVPHGTSIGVWHYAIYRDPNNFSSPDSFIPERRLGDPRFASDKKDAFQPFSYGSRNCIGKK</sequence>
<comment type="cofactor">
    <cofactor evidence="1">
        <name>heme</name>
        <dbReference type="ChEBI" id="CHEBI:30413"/>
    </cofactor>
</comment>
<dbReference type="InterPro" id="IPR036396">
    <property type="entry name" value="Cyt_P450_sf"/>
</dbReference>
<dbReference type="InterPro" id="IPR002401">
    <property type="entry name" value="Cyt_P450_E_grp-I"/>
</dbReference>
<evidence type="ECO:0000256" key="3">
    <source>
        <dbReference type="ARBA" id="ARBA00022617"/>
    </source>
</evidence>
<keyword evidence="3 8" id="KW-0349">Heme</keyword>
<dbReference type="InterPro" id="IPR017972">
    <property type="entry name" value="Cyt_P450_CS"/>
</dbReference>
<evidence type="ECO:0000256" key="4">
    <source>
        <dbReference type="ARBA" id="ARBA00022723"/>
    </source>
</evidence>
<comment type="caution">
    <text evidence="9">The sequence shown here is derived from an EMBL/GenBank/DDBJ whole genome shotgun (WGS) entry which is preliminary data.</text>
</comment>
<name>A0ABR4FDH4_9PEZI</name>
<dbReference type="Pfam" id="PF00067">
    <property type="entry name" value="p450"/>
    <property type="match status" value="1"/>
</dbReference>
<dbReference type="SUPFAM" id="SSF48264">
    <property type="entry name" value="Cytochrome P450"/>
    <property type="match status" value="1"/>
</dbReference>
<organism evidence="9 10">
    <name type="scientific">Diaporthe vaccinii</name>
    <dbReference type="NCBI Taxonomy" id="105482"/>
    <lineage>
        <taxon>Eukaryota</taxon>
        <taxon>Fungi</taxon>
        <taxon>Dikarya</taxon>
        <taxon>Ascomycota</taxon>
        <taxon>Pezizomycotina</taxon>
        <taxon>Sordariomycetes</taxon>
        <taxon>Sordariomycetidae</taxon>
        <taxon>Diaporthales</taxon>
        <taxon>Diaporthaceae</taxon>
        <taxon>Diaporthe</taxon>
        <taxon>Diaporthe eres species complex</taxon>
    </lineage>
</organism>
<proteinExistence type="inferred from homology"/>
<protein>
    <recommendedName>
        <fullName evidence="11">Cytochrome P450</fullName>
    </recommendedName>
</protein>
<evidence type="ECO:0000256" key="5">
    <source>
        <dbReference type="ARBA" id="ARBA00023002"/>
    </source>
</evidence>
<dbReference type="InterPro" id="IPR050121">
    <property type="entry name" value="Cytochrome_P450_monoxygenase"/>
</dbReference>
<evidence type="ECO:0000256" key="7">
    <source>
        <dbReference type="ARBA" id="ARBA00023033"/>
    </source>
</evidence>
<dbReference type="PRINTS" id="PR00385">
    <property type="entry name" value="P450"/>
</dbReference>
<keyword evidence="4 8" id="KW-0479">Metal-binding</keyword>